<feature type="region of interest" description="Disordered" evidence="1">
    <location>
        <begin position="1"/>
        <end position="23"/>
    </location>
</feature>
<feature type="compositionally biased region" description="Acidic residues" evidence="1">
    <location>
        <begin position="1"/>
        <end position="10"/>
    </location>
</feature>
<organism evidence="2 3">
    <name type="scientific">Leucobacter massiliensis</name>
    <dbReference type="NCBI Taxonomy" id="1686285"/>
    <lineage>
        <taxon>Bacteria</taxon>
        <taxon>Bacillati</taxon>
        <taxon>Actinomycetota</taxon>
        <taxon>Actinomycetes</taxon>
        <taxon>Micrococcales</taxon>
        <taxon>Microbacteriaceae</taxon>
        <taxon>Leucobacter</taxon>
    </lineage>
</organism>
<accession>A0A2S9QLF3</accession>
<name>A0A2S9QLF3_9MICO</name>
<evidence type="ECO:0000313" key="3">
    <source>
        <dbReference type="Proteomes" id="UP000238650"/>
    </source>
</evidence>
<comment type="caution">
    <text evidence="2">The sequence shown here is derived from an EMBL/GenBank/DDBJ whole genome shotgun (WGS) entry which is preliminary data.</text>
</comment>
<reference evidence="2 3" key="1">
    <citation type="journal article" date="2017" name="New Microbes New Infect">
        <title>Genome sequence of 'Leucobacter massiliensis' sp. nov. isolated from human pharynx after travel to the 2014 Hajj.</title>
        <authorList>
            <person name="Leangapichart T."/>
            <person name="Gautret P."/>
            <person name="Nguyen T.T."/>
            <person name="Armstrong N."/>
            <person name="Rolain J.M."/>
        </authorList>
    </citation>
    <scope>NUCLEOTIDE SEQUENCE [LARGE SCALE GENOMIC DNA]</scope>
    <source>
        <strain evidence="2 3">122RC15</strain>
    </source>
</reference>
<protein>
    <submittedName>
        <fullName evidence="2">Uncharacterized protein</fullName>
    </submittedName>
</protein>
<keyword evidence="3" id="KW-1185">Reference proteome</keyword>
<dbReference type="Proteomes" id="UP000238650">
    <property type="component" value="Unassembled WGS sequence"/>
</dbReference>
<dbReference type="EMBL" id="MWZD01000019">
    <property type="protein sequence ID" value="PRI10425.1"/>
    <property type="molecule type" value="Genomic_DNA"/>
</dbReference>
<sequence>MIVDENEDFESQQSSPAVAGAPGRLTEEQLSRNMMALHDGMNELGTRYDKHVFLAFEDPVTFGAGHYVFYPLEGHASRFAVTELYMGTDWRDDERVPTSWSWESEVHVPSMDGSYPWMTIAEGEIASDDYEQLLRVTENWAKNTYQLAERAEALTMEAVDRGDLNRSGPGRTFLT</sequence>
<dbReference type="AlphaFoldDB" id="A0A2S9QLF3"/>
<proteinExistence type="predicted"/>
<gene>
    <name evidence="2" type="ORF">B4915_11615</name>
</gene>
<evidence type="ECO:0000313" key="2">
    <source>
        <dbReference type="EMBL" id="PRI10425.1"/>
    </source>
</evidence>
<evidence type="ECO:0000256" key="1">
    <source>
        <dbReference type="SAM" id="MobiDB-lite"/>
    </source>
</evidence>